<feature type="compositionally biased region" description="Polar residues" evidence="1">
    <location>
        <begin position="774"/>
        <end position="786"/>
    </location>
</feature>
<dbReference type="Proteomes" id="UP000033710">
    <property type="component" value="Unassembled WGS sequence"/>
</dbReference>
<feature type="transmembrane region" description="Helical" evidence="2">
    <location>
        <begin position="397"/>
        <end position="420"/>
    </location>
</feature>
<feature type="compositionally biased region" description="Polar residues" evidence="1">
    <location>
        <begin position="474"/>
        <end position="483"/>
    </location>
</feature>
<dbReference type="AlphaFoldDB" id="A0A0F2M9K3"/>
<feature type="region of interest" description="Disordered" evidence="1">
    <location>
        <begin position="563"/>
        <end position="610"/>
    </location>
</feature>
<keyword evidence="2" id="KW-1133">Transmembrane helix</keyword>
<name>A0A0F2M9K3_SPOSC</name>
<dbReference type="CDD" id="cd21699">
    <property type="entry name" value="JMTM_APP_like"/>
    <property type="match status" value="1"/>
</dbReference>
<accession>A0A0F2M9K3</accession>
<feature type="compositionally biased region" description="Low complexity" evidence="1">
    <location>
        <begin position="705"/>
        <end position="718"/>
    </location>
</feature>
<evidence type="ECO:0000256" key="1">
    <source>
        <dbReference type="SAM" id="MobiDB-lite"/>
    </source>
</evidence>
<dbReference type="OrthoDB" id="5352000at2759"/>
<dbReference type="GeneID" id="27670494"/>
<dbReference type="KEGG" id="ssck:SPSK_08626"/>
<evidence type="ECO:0000313" key="4">
    <source>
        <dbReference type="Proteomes" id="UP000033710"/>
    </source>
</evidence>
<reference evidence="3 4" key="2">
    <citation type="journal article" date="2015" name="Eukaryot. Cell">
        <title>Asexual propagation of a virulent clone complex in a human and feline outbreak of sporotrichosis.</title>
        <authorList>
            <person name="Teixeira Mde M."/>
            <person name="Rodrigues A.M."/>
            <person name="Tsui C.K."/>
            <person name="de Almeida L.G."/>
            <person name="Van Diepeningen A.D."/>
            <person name="van den Ende B.G."/>
            <person name="Fernandes G.F."/>
            <person name="Kano R."/>
            <person name="Hamelin R.C."/>
            <person name="Lopes-Bezerra L.M."/>
            <person name="Vasconcelos A.T."/>
            <person name="de Hoog S."/>
            <person name="de Camargo Z.P."/>
            <person name="Felipe M.S."/>
        </authorList>
    </citation>
    <scope>NUCLEOTIDE SEQUENCE [LARGE SCALE GENOMIC DNA]</scope>
    <source>
        <strain evidence="3 4">1099-18</strain>
    </source>
</reference>
<gene>
    <name evidence="3" type="ORF">SPSK_08626</name>
</gene>
<organism evidence="3 4">
    <name type="scientific">Sporothrix schenckii 1099-18</name>
    <dbReference type="NCBI Taxonomy" id="1397361"/>
    <lineage>
        <taxon>Eukaryota</taxon>
        <taxon>Fungi</taxon>
        <taxon>Dikarya</taxon>
        <taxon>Ascomycota</taxon>
        <taxon>Pezizomycotina</taxon>
        <taxon>Sordariomycetes</taxon>
        <taxon>Sordariomycetidae</taxon>
        <taxon>Ophiostomatales</taxon>
        <taxon>Ophiostomataceae</taxon>
        <taxon>Sporothrix</taxon>
    </lineage>
</organism>
<evidence type="ECO:0008006" key="5">
    <source>
        <dbReference type="Google" id="ProtNLM"/>
    </source>
</evidence>
<keyword evidence="2" id="KW-0472">Membrane</keyword>
<sequence length="801" mass="83650">MPLPQPAVALNNICSTIFNNTLYTYSSSAFQSLDLTSGAKWKKLDYSNTSVSGAVCVGSTPGDPTLAAFFVVGGKTDAADYPGLQKYTYATGVWETITLASLVTQNRLNHGAAYINATDSILVYSGQQDDSTVASQQSYTIGASAPYIVKSVSSPAAPLTLNPILLEWSDSQIAMIGGSSTNTAVMLFDSASRNWINSGANLLDPLTTNTTGLQAALITGDDNSKNLYTFDVTVSPNQVKHIVLQDGTGAPVVNAGPSKRSAEEDEAWNAELSRRASLTASNWPAYNASLAPTTTRSGFSIAEGPDGMVVLAGGGGSDVLCVFNGRSNSWRNATQMLSAKKSLVQTGSASSSSSTTAPTTLVIAPSSASVSATSTLAATSSAAAAPAPVSHNLPTNAVLGIVLGGVAAMGIVLIGLYFLIMRRRKRRNFLEAAHSRRASGTSSSEKDAFAIASDSFPQRPNAGGKGTFRPGHQAQDSQGSFSSVAILMGRVNQPRQPDTIQRNNSGGASRRGSTSDPFNKGFKSTISRPIPQTQLGPSMSANSVSREMQFERGAGAGAGIGAGAASAATGSYGRSVTDSKQQHQQQHQQHQSQQSNNQSGTRRSSGWNRYWSGGSALNMLGFGSGNGHNSRSSKRTTVASDASSNYSTNNNQNRITQDSATVPPLDIPGMPEAKPRFQRVNSGSPTISNYDSYLKDGMQGKIMRSTSQTSSKSGYSSGIPASVHDMWDPTSSSDHQPWGSNRAPSSAYGSSTQITSLGPASGSGGKKSYVPTGMSRQPQLAMADTSSDMSWLNLGDVNARV</sequence>
<feature type="compositionally biased region" description="Low complexity" evidence="1">
    <location>
        <begin position="582"/>
        <end position="599"/>
    </location>
</feature>
<evidence type="ECO:0000313" key="3">
    <source>
        <dbReference type="EMBL" id="KJR84841.1"/>
    </source>
</evidence>
<dbReference type="SUPFAM" id="SSF50965">
    <property type="entry name" value="Galactose oxidase, central domain"/>
    <property type="match status" value="1"/>
</dbReference>
<dbReference type="EMBL" id="AXCR01000007">
    <property type="protein sequence ID" value="KJR84841.1"/>
    <property type="molecule type" value="Genomic_DNA"/>
</dbReference>
<dbReference type="InterPro" id="IPR011043">
    <property type="entry name" value="Gal_Oxase/kelch_b-propeller"/>
</dbReference>
<evidence type="ECO:0000256" key="2">
    <source>
        <dbReference type="SAM" id="Phobius"/>
    </source>
</evidence>
<reference evidence="3 4" key="1">
    <citation type="journal article" date="2014" name="BMC Genomics">
        <title>Comparative genomics of the major fungal agents of human and animal Sporotrichosis: Sporothrix schenckii and Sporothrix brasiliensis.</title>
        <authorList>
            <person name="Teixeira M.M."/>
            <person name="de Almeida L.G."/>
            <person name="Kubitschek-Barreira P."/>
            <person name="Alves F.L."/>
            <person name="Kioshima E.S."/>
            <person name="Abadio A.K."/>
            <person name="Fernandes L."/>
            <person name="Derengowski L.S."/>
            <person name="Ferreira K.S."/>
            <person name="Souza R.C."/>
            <person name="Ruiz J.C."/>
            <person name="de Andrade N.C."/>
            <person name="Paes H.C."/>
            <person name="Nicola A.M."/>
            <person name="Albuquerque P."/>
            <person name="Gerber A.L."/>
            <person name="Martins V.P."/>
            <person name="Peconick L.D."/>
            <person name="Neto A.V."/>
            <person name="Chaucanez C.B."/>
            <person name="Silva P.A."/>
            <person name="Cunha O.L."/>
            <person name="de Oliveira F.F."/>
            <person name="dos Santos T.C."/>
            <person name="Barros A.L."/>
            <person name="Soares M.A."/>
            <person name="de Oliveira L.M."/>
            <person name="Marini M.M."/>
            <person name="Villalobos-Duno H."/>
            <person name="Cunha M.M."/>
            <person name="de Hoog S."/>
            <person name="da Silveira J.F."/>
            <person name="Henrissat B."/>
            <person name="Nino-Vega G.A."/>
            <person name="Cisalpino P.S."/>
            <person name="Mora-Montes H.M."/>
            <person name="Almeida S.R."/>
            <person name="Stajich J.E."/>
            <person name="Lopes-Bezerra L.M."/>
            <person name="Vasconcelos A.T."/>
            <person name="Felipe M.S."/>
        </authorList>
    </citation>
    <scope>NUCLEOTIDE SEQUENCE [LARGE SCALE GENOMIC DNA]</scope>
    <source>
        <strain evidence="3 4">1099-18</strain>
    </source>
</reference>
<feature type="compositionally biased region" description="Polar residues" evidence="1">
    <location>
        <begin position="679"/>
        <end position="691"/>
    </location>
</feature>
<proteinExistence type="predicted"/>
<dbReference type="RefSeq" id="XP_016587517.1">
    <property type="nucleotide sequence ID" value="XM_016735217.1"/>
</dbReference>
<comment type="caution">
    <text evidence="3">The sequence shown here is derived from an EMBL/GenBank/DDBJ whole genome shotgun (WGS) entry which is preliminary data.</text>
</comment>
<dbReference type="VEuPathDB" id="FungiDB:SPSK_08626"/>
<feature type="region of interest" description="Disordered" evidence="1">
    <location>
        <begin position="622"/>
        <end position="786"/>
    </location>
</feature>
<feature type="compositionally biased region" description="Polar residues" evidence="1">
    <location>
        <begin position="627"/>
        <end position="660"/>
    </location>
</feature>
<protein>
    <recommendedName>
        <fullName evidence="5">Pre-mRNA splicing factor CLF1</fullName>
    </recommendedName>
</protein>
<keyword evidence="2" id="KW-0812">Transmembrane</keyword>
<feature type="region of interest" description="Disordered" evidence="1">
    <location>
        <begin position="452"/>
        <end position="544"/>
    </location>
</feature>
<feature type="compositionally biased region" description="Polar residues" evidence="1">
    <location>
        <begin position="729"/>
        <end position="758"/>
    </location>
</feature>
<feature type="compositionally biased region" description="Polar residues" evidence="1">
    <location>
        <begin position="493"/>
        <end position="544"/>
    </location>
</feature>
<feature type="compositionally biased region" description="Low complexity" evidence="1">
    <location>
        <begin position="563"/>
        <end position="573"/>
    </location>
</feature>